<organism evidence="8 9">
    <name type="scientific">Geomicrobium sediminis</name>
    <dbReference type="NCBI Taxonomy" id="1347788"/>
    <lineage>
        <taxon>Bacteria</taxon>
        <taxon>Bacillati</taxon>
        <taxon>Bacillota</taxon>
        <taxon>Bacilli</taxon>
        <taxon>Bacillales</taxon>
        <taxon>Geomicrobium</taxon>
    </lineage>
</organism>
<dbReference type="Pfam" id="PF07687">
    <property type="entry name" value="M20_dimer"/>
    <property type="match status" value="1"/>
</dbReference>
<dbReference type="SUPFAM" id="SSF55031">
    <property type="entry name" value="Bacterial exopeptidase dimerisation domain"/>
    <property type="match status" value="1"/>
</dbReference>
<dbReference type="Gene3D" id="3.30.70.360">
    <property type="match status" value="1"/>
</dbReference>
<dbReference type="PANTHER" id="PTHR32494:SF19">
    <property type="entry name" value="ALLANTOATE DEIMINASE-RELATED"/>
    <property type="match status" value="1"/>
</dbReference>
<sequence length="428" mass="46257">MYEQLYNRLLSEYAESQDALGVQGERLAKRLSKIAEIGLTADGGSDRIGFSEGEKRAKELVISWMEHAGMSVRSDEAGNVIARLEGSDPSLPPVISGSHVDSVPNGGHFDGPLGVLSSLEVVEAWATEGYTPKRAYEVVIFTDEEGSRFNSGLTGSRAMTGAVDLDQQRALRDASGDSFEEVLAAIQLNAQTFTKAKREFQLGSDYIELHIEQGKVLEERNLPVGVVSGIAGPRYWKMTFTGVAGHAGNTAMNQRQDALVAASQLVHSVASLPIRHSETAVATVGKLTVEPNGANVIPGKVTLVVDVRDITAPTRDVLFEEIKEVANTIAQEWNVSLECEETINVAPVPVSQETKDRLHSVIEAEGFTSIEIPSGAGHDAMLMGTQMSMAMIFVRSAKGISHHPDEWTTLADCVTGVKVLKRYVEQLQ</sequence>
<dbReference type="Pfam" id="PF01546">
    <property type="entry name" value="Peptidase_M20"/>
    <property type="match status" value="1"/>
</dbReference>
<evidence type="ECO:0000256" key="3">
    <source>
        <dbReference type="ARBA" id="ARBA00011738"/>
    </source>
</evidence>
<proteinExistence type="inferred from homology"/>
<evidence type="ECO:0000256" key="2">
    <source>
        <dbReference type="ARBA" id="ARBA00006153"/>
    </source>
</evidence>
<evidence type="ECO:0000313" key="9">
    <source>
        <dbReference type="Proteomes" id="UP000741863"/>
    </source>
</evidence>
<dbReference type="Gene3D" id="3.40.630.10">
    <property type="entry name" value="Zn peptidases"/>
    <property type="match status" value="1"/>
</dbReference>
<keyword evidence="9" id="KW-1185">Reference proteome</keyword>
<accession>A0ABS2PFF0</accession>
<dbReference type="EMBL" id="JAFBEC010000009">
    <property type="protein sequence ID" value="MBM7634125.1"/>
    <property type="molecule type" value="Genomic_DNA"/>
</dbReference>
<dbReference type="InterPro" id="IPR002933">
    <property type="entry name" value="Peptidase_M20"/>
</dbReference>
<dbReference type="CDD" id="cd03884">
    <property type="entry name" value="M20_bAS"/>
    <property type="match status" value="1"/>
</dbReference>
<keyword evidence="4" id="KW-0479">Metal-binding</keyword>
<evidence type="ECO:0000256" key="1">
    <source>
        <dbReference type="ARBA" id="ARBA00001936"/>
    </source>
</evidence>
<dbReference type="InterPro" id="IPR036264">
    <property type="entry name" value="Bact_exopeptidase_dim_dom"/>
</dbReference>
<gene>
    <name evidence="8" type="ORF">JOD17_003225</name>
</gene>
<feature type="domain" description="Peptidase M20 dimerisation" evidence="7">
    <location>
        <begin position="235"/>
        <end position="333"/>
    </location>
</feature>
<keyword evidence="5 8" id="KW-0378">Hydrolase</keyword>
<evidence type="ECO:0000256" key="4">
    <source>
        <dbReference type="ARBA" id="ARBA00022723"/>
    </source>
</evidence>
<dbReference type="GO" id="GO:0047652">
    <property type="term" value="F:allantoate deiminase activity"/>
    <property type="evidence" value="ECO:0007669"/>
    <property type="project" value="UniProtKB-EC"/>
</dbReference>
<dbReference type="RefSeq" id="WP_204698875.1">
    <property type="nucleotide sequence ID" value="NZ_JAFBEC010000009.1"/>
</dbReference>
<evidence type="ECO:0000259" key="7">
    <source>
        <dbReference type="Pfam" id="PF07687"/>
    </source>
</evidence>
<evidence type="ECO:0000256" key="5">
    <source>
        <dbReference type="ARBA" id="ARBA00022801"/>
    </source>
</evidence>
<comment type="cofactor">
    <cofactor evidence="1">
        <name>Mn(2+)</name>
        <dbReference type="ChEBI" id="CHEBI:29035"/>
    </cofactor>
</comment>
<comment type="similarity">
    <text evidence="2">Belongs to the peptidase M20 family.</text>
</comment>
<protein>
    <submittedName>
        <fullName evidence="8">Allantoate deiminase</fullName>
        <ecNumber evidence="8">3.5.3.9</ecNumber>
    </submittedName>
</protein>
<keyword evidence="6" id="KW-0464">Manganese</keyword>
<dbReference type="InterPro" id="IPR011650">
    <property type="entry name" value="Peptidase_M20_dimer"/>
</dbReference>
<comment type="subunit">
    <text evidence="3">Homodimer.</text>
</comment>
<reference evidence="8 9" key="1">
    <citation type="submission" date="2021-01" db="EMBL/GenBank/DDBJ databases">
        <title>Genomic Encyclopedia of Type Strains, Phase IV (KMG-IV): sequencing the most valuable type-strain genomes for metagenomic binning, comparative biology and taxonomic classification.</title>
        <authorList>
            <person name="Goeker M."/>
        </authorList>
    </citation>
    <scope>NUCLEOTIDE SEQUENCE [LARGE SCALE GENOMIC DNA]</scope>
    <source>
        <strain evidence="8 9">DSM 25540</strain>
    </source>
</reference>
<evidence type="ECO:0000313" key="8">
    <source>
        <dbReference type="EMBL" id="MBM7634125.1"/>
    </source>
</evidence>
<dbReference type="PANTHER" id="PTHR32494">
    <property type="entry name" value="ALLANTOATE DEIMINASE-RELATED"/>
    <property type="match status" value="1"/>
</dbReference>
<dbReference type="NCBIfam" id="TIGR01879">
    <property type="entry name" value="hydantase"/>
    <property type="match status" value="1"/>
</dbReference>
<dbReference type="InterPro" id="IPR010158">
    <property type="entry name" value="Amidase_Cbmase"/>
</dbReference>
<dbReference type="EC" id="3.5.3.9" evidence="8"/>
<name>A0ABS2PFF0_9BACL</name>
<dbReference type="PIRSF" id="PIRSF001235">
    <property type="entry name" value="Amidase_carbamoylase"/>
    <property type="match status" value="1"/>
</dbReference>
<dbReference type="NCBIfam" id="NF006771">
    <property type="entry name" value="PRK09290.1-5"/>
    <property type="match status" value="1"/>
</dbReference>
<comment type="caution">
    <text evidence="8">The sequence shown here is derived from an EMBL/GenBank/DDBJ whole genome shotgun (WGS) entry which is preliminary data.</text>
</comment>
<dbReference type="SUPFAM" id="SSF53187">
    <property type="entry name" value="Zn-dependent exopeptidases"/>
    <property type="match status" value="1"/>
</dbReference>
<evidence type="ECO:0000256" key="6">
    <source>
        <dbReference type="ARBA" id="ARBA00023211"/>
    </source>
</evidence>
<dbReference type="Proteomes" id="UP000741863">
    <property type="component" value="Unassembled WGS sequence"/>
</dbReference>